<dbReference type="AlphaFoldDB" id="A0A9W6ZTJ7"/>
<dbReference type="GO" id="GO:0004674">
    <property type="term" value="F:protein serine/threonine kinase activity"/>
    <property type="evidence" value="ECO:0007669"/>
    <property type="project" value="InterPro"/>
</dbReference>
<dbReference type="PANTHER" id="PTHR24348:SF22">
    <property type="entry name" value="NON-SPECIFIC SERINE_THREONINE PROTEIN KINASE"/>
    <property type="match status" value="1"/>
</dbReference>
<dbReference type="InterPro" id="IPR000719">
    <property type="entry name" value="Prot_kinase_dom"/>
</dbReference>
<gene>
    <name evidence="6" type="ORF">TrLO_g15895</name>
</gene>
<feature type="domain" description="Protein kinase" evidence="5">
    <location>
        <begin position="10"/>
        <end position="268"/>
    </location>
</feature>
<keyword evidence="4" id="KW-0067">ATP-binding</keyword>
<dbReference type="InterPro" id="IPR045269">
    <property type="entry name" value="Atg1-like"/>
</dbReference>
<dbReference type="PANTHER" id="PTHR24348">
    <property type="entry name" value="SERINE/THREONINE-PROTEIN KINASE UNC-51-RELATED"/>
    <property type="match status" value="1"/>
</dbReference>
<dbReference type="Gene3D" id="1.10.510.10">
    <property type="entry name" value="Transferase(Phosphotransferase) domain 1"/>
    <property type="match status" value="1"/>
</dbReference>
<dbReference type="InterPro" id="IPR036915">
    <property type="entry name" value="Cyclin-like_sf"/>
</dbReference>
<evidence type="ECO:0000256" key="1">
    <source>
        <dbReference type="ARBA" id="ARBA00022679"/>
    </source>
</evidence>
<accession>A0A9W6ZTJ7</accession>
<evidence type="ECO:0000313" key="6">
    <source>
        <dbReference type="EMBL" id="GMH60207.1"/>
    </source>
</evidence>
<sequence>MTSKLKNTNYHRAGSLGDGAFGAVVVVYSDTGTEFAQKTFSEDSDDEDYTGSLDVGVFRELSVLRLLMNRHENVLTIEDIVYDEGTELISLIMPKYGMSLSDAIKKSAIPKGPARVKITHGLLSALSFLHSNSLIHRDVKTDNVMLSDEGEPILIDFSLAKVLTEEEMLTEATHTGNVGSACYIAPECYKNSPYGIKVDAYSAGVISLEVFNGKRLSVDRDKAAFNELTQVLEKLPENKPFPTLLRSLLNQDPAQRFTCQEALTLPLFQKSHPVPSANLILSSAFSTVAPAISEDLFKKDNKLKSNLQKYSSALEISNSTTITAARIYKNSSPTVPIQYCLMIASKMYDPTPLHYTDAEEGIEGVGGECDIDEYCKAELEVLENMNYCLFVEFGEEDDGRKKKKSKKT</sequence>
<keyword evidence="7" id="KW-1185">Reference proteome</keyword>
<keyword evidence="2" id="KW-0547">Nucleotide-binding</keyword>
<evidence type="ECO:0000313" key="7">
    <source>
        <dbReference type="Proteomes" id="UP001165122"/>
    </source>
</evidence>
<evidence type="ECO:0000256" key="4">
    <source>
        <dbReference type="ARBA" id="ARBA00022840"/>
    </source>
</evidence>
<keyword evidence="3" id="KW-0418">Kinase</keyword>
<dbReference type="CDD" id="cd00180">
    <property type="entry name" value="PKc"/>
    <property type="match status" value="1"/>
</dbReference>
<dbReference type="Pfam" id="PF00069">
    <property type="entry name" value="Pkinase"/>
    <property type="match status" value="1"/>
</dbReference>
<evidence type="ECO:0000259" key="5">
    <source>
        <dbReference type="PROSITE" id="PS50011"/>
    </source>
</evidence>
<dbReference type="GO" id="GO:0010506">
    <property type="term" value="P:regulation of autophagy"/>
    <property type="evidence" value="ECO:0007669"/>
    <property type="project" value="InterPro"/>
</dbReference>
<dbReference type="PROSITE" id="PS50011">
    <property type="entry name" value="PROTEIN_KINASE_DOM"/>
    <property type="match status" value="1"/>
</dbReference>
<keyword evidence="1" id="KW-0808">Transferase</keyword>
<dbReference type="InterPro" id="IPR011009">
    <property type="entry name" value="Kinase-like_dom_sf"/>
</dbReference>
<proteinExistence type="predicted"/>
<dbReference type="SUPFAM" id="SSF47954">
    <property type="entry name" value="Cyclin-like"/>
    <property type="match status" value="1"/>
</dbReference>
<dbReference type="GO" id="GO:0005776">
    <property type="term" value="C:autophagosome"/>
    <property type="evidence" value="ECO:0007669"/>
    <property type="project" value="TreeGrafter"/>
</dbReference>
<dbReference type="SUPFAM" id="SSF56112">
    <property type="entry name" value="Protein kinase-like (PK-like)"/>
    <property type="match status" value="1"/>
</dbReference>
<evidence type="ECO:0000256" key="2">
    <source>
        <dbReference type="ARBA" id="ARBA00022741"/>
    </source>
</evidence>
<dbReference type="GO" id="GO:0005524">
    <property type="term" value="F:ATP binding"/>
    <property type="evidence" value="ECO:0007669"/>
    <property type="project" value="UniProtKB-KW"/>
</dbReference>
<dbReference type="Gene3D" id="3.30.200.20">
    <property type="entry name" value="Phosphorylase Kinase, domain 1"/>
    <property type="match status" value="1"/>
</dbReference>
<dbReference type="EMBL" id="BRXW01000496">
    <property type="protein sequence ID" value="GMH60207.1"/>
    <property type="molecule type" value="Genomic_DNA"/>
</dbReference>
<evidence type="ECO:0000256" key="3">
    <source>
        <dbReference type="ARBA" id="ARBA00022777"/>
    </source>
</evidence>
<protein>
    <recommendedName>
        <fullName evidence="5">Protein kinase domain-containing protein</fullName>
    </recommendedName>
</protein>
<dbReference type="GO" id="GO:0005829">
    <property type="term" value="C:cytosol"/>
    <property type="evidence" value="ECO:0007669"/>
    <property type="project" value="TreeGrafter"/>
</dbReference>
<dbReference type="InterPro" id="IPR008271">
    <property type="entry name" value="Ser/Thr_kinase_AS"/>
</dbReference>
<dbReference type="PROSITE" id="PS00108">
    <property type="entry name" value="PROTEIN_KINASE_ST"/>
    <property type="match status" value="1"/>
</dbReference>
<dbReference type="OrthoDB" id="193860at2759"/>
<reference evidence="7" key="1">
    <citation type="journal article" date="2023" name="Commun. Biol.">
        <title>Genome analysis of Parmales, the sister group of diatoms, reveals the evolutionary specialization of diatoms from phago-mixotrophs to photoautotrophs.</title>
        <authorList>
            <person name="Ban H."/>
            <person name="Sato S."/>
            <person name="Yoshikawa S."/>
            <person name="Yamada K."/>
            <person name="Nakamura Y."/>
            <person name="Ichinomiya M."/>
            <person name="Sato N."/>
            <person name="Blanc-Mathieu R."/>
            <person name="Endo H."/>
            <person name="Kuwata A."/>
            <person name="Ogata H."/>
        </authorList>
    </citation>
    <scope>NUCLEOTIDE SEQUENCE [LARGE SCALE GENOMIC DNA]</scope>
    <source>
        <strain evidence="7">NIES 3700</strain>
    </source>
</reference>
<dbReference type="GO" id="GO:0000407">
    <property type="term" value="C:phagophore assembly site"/>
    <property type="evidence" value="ECO:0007669"/>
    <property type="project" value="TreeGrafter"/>
</dbReference>
<comment type="caution">
    <text evidence="6">The sequence shown here is derived from an EMBL/GenBank/DDBJ whole genome shotgun (WGS) entry which is preliminary data.</text>
</comment>
<dbReference type="SMART" id="SM00220">
    <property type="entry name" value="S_TKc"/>
    <property type="match status" value="1"/>
</dbReference>
<name>A0A9W6ZTJ7_9STRA</name>
<organism evidence="6 7">
    <name type="scientific">Triparma laevis f. longispina</name>
    <dbReference type="NCBI Taxonomy" id="1714387"/>
    <lineage>
        <taxon>Eukaryota</taxon>
        <taxon>Sar</taxon>
        <taxon>Stramenopiles</taxon>
        <taxon>Ochrophyta</taxon>
        <taxon>Bolidophyceae</taxon>
        <taxon>Parmales</taxon>
        <taxon>Triparmaceae</taxon>
        <taxon>Triparma</taxon>
    </lineage>
</organism>
<dbReference type="GO" id="GO:0016020">
    <property type="term" value="C:membrane"/>
    <property type="evidence" value="ECO:0007669"/>
    <property type="project" value="TreeGrafter"/>
</dbReference>
<dbReference type="GO" id="GO:0000045">
    <property type="term" value="P:autophagosome assembly"/>
    <property type="evidence" value="ECO:0007669"/>
    <property type="project" value="TreeGrafter"/>
</dbReference>
<dbReference type="Proteomes" id="UP001165122">
    <property type="component" value="Unassembled WGS sequence"/>
</dbReference>